<feature type="transmembrane region" description="Helical" evidence="10">
    <location>
        <begin position="363"/>
        <end position="382"/>
    </location>
</feature>
<comment type="similarity">
    <text evidence="3 10">Belongs to the glycosyltransferase 39 family.</text>
</comment>
<evidence type="ECO:0000256" key="8">
    <source>
        <dbReference type="ARBA" id="ARBA00023136"/>
    </source>
</evidence>
<keyword evidence="4 10" id="KW-0328">Glycosyltransferase</keyword>
<feature type="domain" description="Protein O-mannosyl-transferase C-terminal four TM" evidence="12">
    <location>
        <begin position="230"/>
        <end position="389"/>
    </location>
</feature>
<keyword evidence="10" id="KW-1003">Cell membrane</keyword>
<evidence type="ECO:0000313" key="13">
    <source>
        <dbReference type="EMBL" id="KKQ67392.1"/>
    </source>
</evidence>
<evidence type="ECO:0000256" key="4">
    <source>
        <dbReference type="ARBA" id="ARBA00022676"/>
    </source>
</evidence>
<sequence>MLRNLPLILLLSLVTFLHLFRLDFPNAYVFDEVYHAFTAKEYLKGSKEAWEYWTTPPPGVAFEWTHPPIAKEIMAASMWIFKSTQPFFWRFPGAILGIVSVFLSYKLAENLFKDKKLSLLSALIFSLSGLPLVQARTGMNDIYLIFFSLASLIFLLKEKYFFSALFLGLALSSKWTGIYLFGLLMIIFFFQNGFKKLIRNKLHTIALFVTIPIIVYLATYIPFFLLGHDFKQFVELQQQMWGYHTNLVAAHDYGSSWWSWPFNLYPVWYYVEYFPNTISNIFATGNPILFWLGLAAVILTAKDYLKKRTFSLAVILLGYFIFFLPWSISPRIMFLYHYTPTLPFLSLSLAYQIFKLKDKDKGLYYFLIGSIVFGFLIMYPFIAGIPLPKTLLSLFFLTNLTKNPF</sequence>
<dbReference type="GO" id="GO:0004169">
    <property type="term" value="F:dolichyl-phosphate-mannose-protein mannosyltransferase activity"/>
    <property type="evidence" value="ECO:0007669"/>
    <property type="project" value="UniProtKB-UniRule"/>
</dbReference>
<feature type="transmembrane region" description="Helical" evidence="10">
    <location>
        <begin position="334"/>
        <end position="351"/>
    </location>
</feature>
<feature type="transmembrane region" description="Helical" evidence="10">
    <location>
        <begin position="240"/>
        <end position="258"/>
    </location>
</feature>
<evidence type="ECO:0000259" key="11">
    <source>
        <dbReference type="Pfam" id="PF02366"/>
    </source>
</evidence>
<feature type="transmembrane region" description="Helical" evidence="10">
    <location>
        <begin position="87"/>
        <end position="105"/>
    </location>
</feature>
<evidence type="ECO:0000256" key="5">
    <source>
        <dbReference type="ARBA" id="ARBA00022679"/>
    </source>
</evidence>
<evidence type="ECO:0000256" key="10">
    <source>
        <dbReference type="RuleBase" id="RU367007"/>
    </source>
</evidence>
<dbReference type="Pfam" id="PF02366">
    <property type="entry name" value="PMT"/>
    <property type="match status" value="1"/>
</dbReference>
<dbReference type="EC" id="2.4.1.-" evidence="10"/>
<keyword evidence="7 10" id="KW-1133">Transmembrane helix</keyword>
<dbReference type="Proteomes" id="UP000034235">
    <property type="component" value="Unassembled WGS sequence"/>
</dbReference>
<name>A0A0G0JKJ7_9BACT</name>
<evidence type="ECO:0000256" key="2">
    <source>
        <dbReference type="ARBA" id="ARBA00004922"/>
    </source>
</evidence>
<organism evidence="13 14">
    <name type="scientific">Candidatus Daviesbacteria bacterium GW2011_GWA2_38_24</name>
    <dbReference type="NCBI Taxonomy" id="1618422"/>
    <lineage>
        <taxon>Bacteria</taxon>
        <taxon>Candidatus Daviesiibacteriota</taxon>
    </lineage>
</organism>
<feature type="transmembrane region" description="Helical" evidence="10">
    <location>
        <begin position="141"/>
        <end position="157"/>
    </location>
</feature>
<evidence type="ECO:0000256" key="6">
    <source>
        <dbReference type="ARBA" id="ARBA00022692"/>
    </source>
</evidence>
<feature type="transmembrane region" description="Helical" evidence="10">
    <location>
        <begin position="278"/>
        <end position="298"/>
    </location>
</feature>
<dbReference type="InterPro" id="IPR003342">
    <property type="entry name" value="ArnT-like_N"/>
</dbReference>
<accession>A0A0G0JKJ7</accession>
<dbReference type="UniPathway" id="UPA00378"/>
<comment type="function">
    <text evidence="10">Protein O-mannosyltransferase that catalyzes the transfer of a single mannose residue from a polyprenol phospho-mannosyl lipidic donor to the hydroxyl group of selected serine and threonine residues in acceptor proteins.</text>
</comment>
<feature type="transmembrane region" description="Helical" evidence="10">
    <location>
        <begin position="202"/>
        <end position="228"/>
    </location>
</feature>
<dbReference type="EMBL" id="LBUP01000001">
    <property type="protein sequence ID" value="KKQ67392.1"/>
    <property type="molecule type" value="Genomic_DNA"/>
</dbReference>
<dbReference type="GO" id="GO:0005886">
    <property type="term" value="C:plasma membrane"/>
    <property type="evidence" value="ECO:0007669"/>
    <property type="project" value="UniProtKB-SubCell"/>
</dbReference>
<dbReference type="Pfam" id="PF16192">
    <property type="entry name" value="PMT_4TMC"/>
    <property type="match status" value="1"/>
</dbReference>
<gene>
    <name evidence="13" type="ORF">US86_C0001G0319</name>
</gene>
<reference evidence="13 14" key="1">
    <citation type="journal article" date="2015" name="Nature">
        <title>rRNA introns, odd ribosomes, and small enigmatic genomes across a large radiation of phyla.</title>
        <authorList>
            <person name="Brown C.T."/>
            <person name="Hug L.A."/>
            <person name="Thomas B.C."/>
            <person name="Sharon I."/>
            <person name="Castelle C.J."/>
            <person name="Singh A."/>
            <person name="Wilkins M.J."/>
            <person name="Williams K.H."/>
            <person name="Banfield J.F."/>
        </authorList>
    </citation>
    <scope>NUCLEOTIDE SEQUENCE [LARGE SCALE GENOMIC DNA]</scope>
</reference>
<comment type="pathway">
    <text evidence="2 10">Protein modification; protein glycosylation.</text>
</comment>
<dbReference type="AlphaFoldDB" id="A0A0G0JKJ7"/>
<feature type="transmembrane region" description="Helical" evidence="10">
    <location>
        <begin position="117"/>
        <end position="135"/>
    </location>
</feature>
<proteinExistence type="inferred from homology"/>
<dbReference type="InterPro" id="IPR032421">
    <property type="entry name" value="PMT_4TMC"/>
</dbReference>
<feature type="domain" description="ArnT-like N-terminal" evidence="11">
    <location>
        <begin position="9"/>
        <end position="222"/>
    </location>
</feature>
<evidence type="ECO:0000259" key="12">
    <source>
        <dbReference type="Pfam" id="PF16192"/>
    </source>
</evidence>
<protein>
    <recommendedName>
        <fullName evidence="9 10">Polyprenol-phosphate-mannose--protein mannosyltransferase</fullName>
        <ecNumber evidence="10">2.4.1.-</ecNumber>
    </recommendedName>
</protein>
<feature type="transmembrane region" description="Helical" evidence="10">
    <location>
        <begin position="310"/>
        <end position="328"/>
    </location>
</feature>
<dbReference type="InterPro" id="IPR027005">
    <property type="entry name" value="PMT-like"/>
</dbReference>
<evidence type="ECO:0000256" key="1">
    <source>
        <dbReference type="ARBA" id="ARBA00004127"/>
    </source>
</evidence>
<evidence type="ECO:0000256" key="3">
    <source>
        <dbReference type="ARBA" id="ARBA00007222"/>
    </source>
</evidence>
<feature type="transmembrane region" description="Helical" evidence="10">
    <location>
        <begin position="164"/>
        <end position="190"/>
    </location>
</feature>
<comment type="caution">
    <text evidence="13">The sequence shown here is derived from an EMBL/GenBank/DDBJ whole genome shotgun (WGS) entry which is preliminary data.</text>
</comment>
<evidence type="ECO:0000313" key="14">
    <source>
        <dbReference type="Proteomes" id="UP000034235"/>
    </source>
</evidence>
<evidence type="ECO:0000256" key="7">
    <source>
        <dbReference type="ARBA" id="ARBA00022989"/>
    </source>
</evidence>
<keyword evidence="5 10" id="KW-0808">Transferase</keyword>
<evidence type="ECO:0000256" key="9">
    <source>
        <dbReference type="ARBA" id="ARBA00093617"/>
    </source>
</evidence>
<keyword evidence="6 10" id="KW-0812">Transmembrane</keyword>
<dbReference type="GO" id="GO:0012505">
    <property type="term" value="C:endomembrane system"/>
    <property type="evidence" value="ECO:0007669"/>
    <property type="project" value="UniProtKB-SubCell"/>
</dbReference>
<dbReference type="PANTHER" id="PTHR10050">
    <property type="entry name" value="DOLICHYL-PHOSPHATE-MANNOSE--PROTEIN MANNOSYLTRANSFERASE"/>
    <property type="match status" value="1"/>
</dbReference>
<comment type="subcellular location">
    <subcellularLocation>
        <location evidence="10">Cell membrane</location>
    </subcellularLocation>
    <subcellularLocation>
        <location evidence="1">Endomembrane system</location>
        <topology evidence="1">Multi-pass membrane protein</topology>
    </subcellularLocation>
</comment>
<keyword evidence="8 10" id="KW-0472">Membrane</keyword>